<evidence type="ECO:0000256" key="3">
    <source>
        <dbReference type="ARBA" id="ARBA00022692"/>
    </source>
</evidence>
<proteinExistence type="inferred from homology"/>
<feature type="transmembrane region" description="Helical" evidence="7">
    <location>
        <begin position="149"/>
        <end position="167"/>
    </location>
</feature>
<reference evidence="8" key="2">
    <citation type="journal article" date="2021" name="Syst. Appl. Microbiol.">
        <title>Roseomonas hellenica sp. nov., isolated from roots of wild-growing Alkanna tinctoria.</title>
        <authorList>
            <person name="Rat A."/>
            <person name="Naranjo H.D."/>
            <person name="Lebbe L."/>
            <person name="Cnockaert M."/>
            <person name="Krigas N."/>
            <person name="Grigoriadou K."/>
            <person name="Maloupa E."/>
            <person name="Willems A."/>
        </authorList>
    </citation>
    <scope>NUCLEOTIDE SEQUENCE</scope>
    <source>
        <strain evidence="8">LMG 28251</strain>
    </source>
</reference>
<dbReference type="GO" id="GO:0016020">
    <property type="term" value="C:membrane"/>
    <property type="evidence" value="ECO:0007669"/>
    <property type="project" value="UniProtKB-SubCell"/>
</dbReference>
<evidence type="ECO:0000256" key="1">
    <source>
        <dbReference type="ARBA" id="ARBA00004141"/>
    </source>
</evidence>
<feature type="transmembrane region" description="Helical" evidence="7">
    <location>
        <begin position="125"/>
        <end position="142"/>
    </location>
</feature>
<sequence length="237" mass="24401">MRPELTRALAAEALGTLLLVAVVVGSGIMAQRLAGGNDALALLGNTLATGAALPVLILIFGGFSGAHFNPAVTLVMAARRELPLMRAIAYLPAQALGGVAGTMLAHAMFELPLLEWGTRARTGPAQWLAEAVATAMLLLTILGIRRSMVAAVPFAVGLTITAGYWVTASTSFANPAVTLARAFTTSFSGIAPGDVAGFALAQMFGATLAATLWRWFAGEGGIAYSAPRHDIVPSEGR</sequence>
<evidence type="ECO:0000256" key="2">
    <source>
        <dbReference type="ARBA" id="ARBA00022448"/>
    </source>
</evidence>
<organism evidence="8 9">
    <name type="scientific">Plastoroseomonas arctica</name>
    <dbReference type="NCBI Taxonomy" id="1509237"/>
    <lineage>
        <taxon>Bacteria</taxon>
        <taxon>Pseudomonadati</taxon>
        <taxon>Pseudomonadota</taxon>
        <taxon>Alphaproteobacteria</taxon>
        <taxon>Acetobacterales</taxon>
        <taxon>Acetobacteraceae</taxon>
        <taxon>Plastoroseomonas</taxon>
    </lineage>
</organism>
<dbReference type="PANTHER" id="PTHR45724:SF13">
    <property type="entry name" value="AQUAPORIN NIP1-1-RELATED"/>
    <property type="match status" value="1"/>
</dbReference>
<evidence type="ECO:0000256" key="6">
    <source>
        <dbReference type="RuleBase" id="RU000477"/>
    </source>
</evidence>
<evidence type="ECO:0000313" key="8">
    <source>
        <dbReference type="EMBL" id="MBR0654510.1"/>
    </source>
</evidence>
<dbReference type="InterPro" id="IPR023271">
    <property type="entry name" value="Aquaporin-like"/>
</dbReference>
<dbReference type="EMBL" id="JAAEDH010000004">
    <property type="protein sequence ID" value="MBR0654510.1"/>
    <property type="molecule type" value="Genomic_DNA"/>
</dbReference>
<evidence type="ECO:0000256" key="7">
    <source>
        <dbReference type="SAM" id="Phobius"/>
    </source>
</evidence>
<dbReference type="AlphaFoldDB" id="A0AAF1KIY5"/>
<comment type="caution">
    <text evidence="8">The sequence shown here is derived from an EMBL/GenBank/DDBJ whole genome shotgun (WGS) entry which is preliminary data.</text>
</comment>
<dbReference type="Pfam" id="PF00230">
    <property type="entry name" value="MIP"/>
    <property type="match status" value="1"/>
</dbReference>
<feature type="transmembrane region" description="Helical" evidence="7">
    <location>
        <begin position="84"/>
        <end position="105"/>
    </location>
</feature>
<dbReference type="InterPro" id="IPR000425">
    <property type="entry name" value="MIP"/>
</dbReference>
<reference evidence="8" key="1">
    <citation type="submission" date="2020-01" db="EMBL/GenBank/DDBJ databases">
        <authorList>
            <person name="Rat A."/>
        </authorList>
    </citation>
    <scope>NUCLEOTIDE SEQUENCE</scope>
    <source>
        <strain evidence="8">LMG 28251</strain>
    </source>
</reference>
<gene>
    <name evidence="8" type="ORF">GXW79_05390</name>
</gene>
<accession>A0AAF1KIY5</accession>
<protein>
    <submittedName>
        <fullName evidence="8">Aquaporin family protein</fullName>
    </submittedName>
</protein>
<feature type="transmembrane region" description="Helical" evidence="7">
    <location>
        <begin position="195"/>
        <end position="216"/>
    </location>
</feature>
<keyword evidence="9" id="KW-1185">Reference proteome</keyword>
<dbReference type="Gene3D" id="1.20.1080.10">
    <property type="entry name" value="Glycerol uptake facilitator protein"/>
    <property type="match status" value="1"/>
</dbReference>
<dbReference type="SUPFAM" id="SSF81338">
    <property type="entry name" value="Aquaporin-like"/>
    <property type="match status" value="1"/>
</dbReference>
<comment type="similarity">
    <text evidence="6">Belongs to the MIP/aquaporin (TC 1.A.8) family.</text>
</comment>
<dbReference type="RefSeq" id="WP_211873326.1">
    <property type="nucleotide sequence ID" value="NZ_JAAEDH010000004.1"/>
</dbReference>
<dbReference type="Proteomes" id="UP001196068">
    <property type="component" value="Unassembled WGS sequence"/>
</dbReference>
<feature type="transmembrane region" description="Helical" evidence="7">
    <location>
        <begin position="40"/>
        <end position="63"/>
    </location>
</feature>
<keyword evidence="3 6" id="KW-0812">Transmembrane</keyword>
<evidence type="ECO:0000313" key="9">
    <source>
        <dbReference type="Proteomes" id="UP001196068"/>
    </source>
</evidence>
<name>A0AAF1KIY5_9PROT</name>
<keyword evidence="5 7" id="KW-0472">Membrane</keyword>
<evidence type="ECO:0000256" key="5">
    <source>
        <dbReference type="ARBA" id="ARBA00023136"/>
    </source>
</evidence>
<keyword evidence="4 7" id="KW-1133">Transmembrane helix</keyword>
<keyword evidence="2 6" id="KW-0813">Transport</keyword>
<dbReference type="GO" id="GO:0015267">
    <property type="term" value="F:channel activity"/>
    <property type="evidence" value="ECO:0007669"/>
    <property type="project" value="InterPro"/>
</dbReference>
<dbReference type="PANTHER" id="PTHR45724">
    <property type="entry name" value="AQUAPORIN NIP2-1"/>
    <property type="match status" value="1"/>
</dbReference>
<dbReference type="InterPro" id="IPR034294">
    <property type="entry name" value="Aquaporin_transptr"/>
</dbReference>
<evidence type="ECO:0000256" key="4">
    <source>
        <dbReference type="ARBA" id="ARBA00022989"/>
    </source>
</evidence>
<dbReference type="PRINTS" id="PR00783">
    <property type="entry name" value="MINTRINSICP"/>
</dbReference>
<comment type="subcellular location">
    <subcellularLocation>
        <location evidence="1">Membrane</location>
        <topology evidence="1">Multi-pass membrane protein</topology>
    </subcellularLocation>
</comment>